<evidence type="ECO:0000313" key="1">
    <source>
        <dbReference type="EMBL" id="GAA0730389.1"/>
    </source>
</evidence>
<comment type="caution">
    <text evidence="1">The sequence shown here is derived from an EMBL/GenBank/DDBJ whole genome shotgun (WGS) entry which is preliminary data.</text>
</comment>
<accession>A0ABN1J6P9</accession>
<dbReference type="EMBL" id="BAAACF010000012">
    <property type="protein sequence ID" value="GAA0730389.1"/>
    <property type="molecule type" value="Genomic_DNA"/>
</dbReference>
<organism evidence="1 2">
    <name type="scientific">Clostridium malenominatum</name>
    <dbReference type="NCBI Taxonomy" id="1539"/>
    <lineage>
        <taxon>Bacteria</taxon>
        <taxon>Bacillati</taxon>
        <taxon>Bacillota</taxon>
        <taxon>Clostridia</taxon>
        <taxon>Eubacteriales</taxon>
        <taxon>Clostridiaceae</taxon>
        <taxon>Clostridium</taxon>
    </lineage>
</organism>
<sequence>MTLEKIKKEWNQELNRIEKAEKLAKTNPKLFEMYIEEFHNICKNMSRLMREYEKVTGEHMGKEEFWRGFH</sequence>
<reference evidence="1 2" key="1">
    <citation type="journal article" date="2019" name="Int. J. Syst. Evol. Microbiol.">
        <title>The Global Catalogue of Microorganisms (GCM) 10K type strain sequencing project: providing services to taxonomists for standard genome sequencing and annotation.</title>
        <authorList>
            <consortium name="The Broad Institute Genomics Platform"/>
            <consortium name="The Broad Institute Genome Sequencing Center for Infectious Disease"/>
            <person name="Wu L."/>
            <person name="Ma J."/>
        </authorList>
    </citation>
    <scope>NUCLEOTIDE SEQUENCE [LARGE SCALE GENOMIC DNA]</scope>
    <source>
        <strain evidence="1 2">JCM 1405</strain>
    </source>
</reference>
<keyword evidence="2" id="KW-1185">Reference proteome</keyword>
<proteinExistence type="predicted"/>
<protein>
    <submittedName>
        <fullName evidence="1">Uncharacterized protein</fullName>
    </submittedName>
</protein>
<name>A0ABN1J6P9_9CLOT</name>
<evidence type="ECO:0000313" key="2">
    <source>
        <dbReference type="Proteomes" id="UP001500339"/>
    </source>
</evidence>
<dbReference type="Proteomes" id="UP001500339">
    <property type="component" value="Unassembled WGS sequence"/>
</dbReference>
<gene>
    <name evidence="1" type="ORF">GCM10008905_31620</name>
</gene>